<evidence type="ECO:0000256" key="1">
    <source>
        <dbReference type="ARBA" id="ARBA00004496"/>
    </source>
</evidence>
<proteinExistence type="inferred from homology"/>
<evidence type="ECO:0000256" key="2">
    <source>
        <dbReference type="ARBA" id="ARBA00007163"/>
    </source>
</evidence>
<dbReference type="GO" id="GO:0000978">
    <property type="term" value="F:RNA polymerase II cis-regulatory region sequence-specific DNA binding"/>
    <property type="evidence" value="ECO:0007669"/>
    <property type="project" value="TreeGrafter"/>
</dbReference>
<comment type="subcellular location">
    <subcellularLocation>
        <location evidence="1">Cytoplasm</location>
    </subcellularLocation>
</comment>
<sequence>MKSTMKKGRKDATGTKASLDNRRGGSLLENHAVNGEVKKLKRRELNRLSACKSRKKHTEQADLLHQEHEKLEKANAALCKEIRIYNRRGRT</sequence>
<keyword evidence="11" id="KW-0539">Nucleus</keyword>
<keyword evidence="7" id="KW-0805">Transcription regulation</keyword>
<dbReference type="GO" id="GO:0000981">
    <property type="term" value="F:DNA-binding transcription factor activity, RNA polymerase II-specific"/>
    <property type="evidence" value="ECO:0007669"/>
    <property type="project" value="TreeGrafter"/>
</dbReference>
<keyword evidence="17" id="KW-1185">Reference proteome</keyword>
<evidence type="ECO:0000256" key="13">
    <source>
        <dbReference type="SAM" id="Coils"/>
    </source>
</evidence>
<dbReference type="PROSITE" id="PS50217">
    <property type="entry name" value="BZIP"/>
    <property type="match status" value="1"/>
</dbReference>
<protein>
    <recommendedName>
        <fullName evidence="3">Basic leucine zipper transcriptional factor ATF-like</fullName>
    </recommendedName>
    <alternativeName>
        <fullName evidence="12">B-cell-activating transcription factor</fullName>
    </alternativeName>
</protein>
<dbReference type="GO" id="GO:0005737">
    <property type="term" value="C:cytoplasm"/>
    <property type="evidence" value="ECO:0007669"/>
    <property type="project" value="UniProtKB-SubCell"/>
</dbReference>
<comment type="caution">
    <text evidence="16">The sequence shown here is derived from an EMBL/GenBank/DDBJ whole genome shotgun (WGS) entry which is preliminary data.</text>
</comment>
<dbReference type="Gene3D" id="1.20.5.170">
    <property type="match status" value="1"/>
</dbReference>
<keyword evidence="6" id="KW-0221">Differentiation</keyword>
<evidence type="ECO:0000313" key="17">
    <source>
        <dbReference type="Proteomes" id="UP000812440"/>
    </source>
</evidence>
<dbReference type="InterPro" id="IPR046347">
    <property type="entry name" value="bZIP_sf"/>
</dbReference>
<name>A0A8T2J2N8_9PIPI</name>
<keyword evidence="4" id="KW-0963">Cytoplasm</keyword>
<dbReference type="GO" id="GO:0030154">
    <property type="term" value="P:cell differentiation"/>
    <property type="evidence" value="ECO:0007669"/>
    <property type="project" value="UniProtKB-KW"/>
</dbReference>
<evidence type="ECO:0000256" key="14">
    <source>
        <dbReference type="SAM" id="MobiDB-lite"/>
    </source>
</evidence>
<evidence type="ECO:0000256" key="7">
    <source>
        <dbReference type="ARBA" id="ARBA00023015"/>
    </source>
</evidence>
<dbReference type="Proteomes" id="UP000812440">
    <property type="component" value="Chromosome 4"/>
</dbReference>
<gene>
    <name evidence="16" type="ORF">GDO86_008680</name>
</gene>
<evidence type="ECO:0000256" key="3">
    <source>
        <dbReference type="ARBA" id="ARBA00019754"/>
    </source>
</evidence>
<keyword evidence="8" id="KW-0238">DNA-binding</keyword>
<dbReference type="AlphaFoldDB" id="A0A8T2J2N8"/>
<evidence type="ECO:0000256" key="6">
    <source>
        <dbReference type="ARBA" id="ARBA00022782"/>
    </source>
</evidence>
<dbReference type="PANTHER" id="PTHR23351:SF14">
    <property type="entry name" value="BASIC LEUCINE ZIPPER TRANSCRIPTIONAL FACTOR ATF-LIKE"/>
    <property type="match status" value="1"/>
</dbReference>
<evidence type="ECO:0000256" key="4">
    <source>
        <dbReference type="ARBA" id="ARBA00022490"/>
    </source>
</evidence>
<keyword evidence="5" id="KW-0678">Repressor</keyword>
<dbReference type="OrthoDB" id="295274at2759"/>
<evidence type="ECO:0000256" key="9">
    <source>
        <dbReference type="ARBA" id="ARBA00023159"/>
    </source>
</evidence>
<evidence type="ECO:0000313" key="16">
    <source>
        <dbReference type="EMBL" id="KAG8438083.1"/>
    </source>
</evidence>
<evidence type="ECO:0000256" key="11">
    <source>
        <dbReference type="ARBA" id="ARBA00023242"/>
    </source>
</evidence>
<keyword evidence="10" id="KW-0804">Transcription</keyword>
<dbReference type="PANTHER" id="PTHR23351">
    <property type="entry name" value="FOS TRANSCRIPTION FACTOR-RELATED"/>
    <property type="match status" value="1"/>
</dbReference>
<evidence type="ECO:0000256" key="5">
    <source>
        <dbReference type="ARBA" id="ARBA00022491"/>
    </source>
</evidence>
<keyword evidence="9" id="KW-0010">Activator</keyword>
<feature type="domain" description="BZIP" evidence="15">
    <location>
        <begin position="36"/>
        <end position="91"/>
    </location>
</feature>
<dbReference type="GO" id="GO:0005634">
    <property type="term" value="C:nucleus"/>
    <property type="evidence" value="ECO:0007669"/>
    <property type="project" value="TreeGrafter"/>
</dbReference>
<dbReference type="Pfam" id="PF00170">
    <property type="entry name" value="bZIP_1"/>
    <property type="match status" value="1"/>
</dbReference>
<comment type="similarity">
    <text evidence="2">Belongs to the bZIP family.</text>
</comment>
<dbReference type="InterPro" id="IPR000837">
    <property type="entry name" value="AP-1"/>
</dbReference>
<dbReference type="EMBL" id="JAACNH010000007">
    <property type="protein sequence ID" value="KAG8438083.1"/>
    <property type="molecule type" value="Genomic_DNA"/>
</dbReference>
<accession>A0A8T2J2N8</accession>
<dbReference type="SUPFAM" id="SSF57959">
    <property type="entry name" value="Leucine zipper domain"/>
    <property type="match status" value="1"/>
</dbReference>
<evidence type="ECO:0000259" key="15">
    <source>
        <dbReference type="PROSITE" id="PS50217"/>
    </source>
</evidence>
<feature type="coiled-coil region" evidence="13">
    <location>
        <begin position="54"/>
        <end position="88"/>
    </location>
</feature>
<evidence type="ECO:0000256" key="10">
    <source>
        <dbReference type="ARBA" id="ARBA00023163"/>
    </source>
</evidence>
<evidence type="ECO:0000256" key="8">
    <source>
        <dbReference type="ARBA" id="ARBA00023125"/>
    </source>
</evidence>
<dbReference type="InterPro" id="IPR004827">
    <property type="entry name" value="bZIP"/>
</dbReference>
<evidence type="ECO:0000256" key="12">
    <source>
        <dbReference type="ARBA" id="ARBA00029907"/>
    </source>
</evidence>
<reference evidence="16" key="1">
    <citation type="thesis" date="2020" institute="ProQuest LLC" country="789 East Eisenhower Parkway, Ann Arbor, MI, USA">
        <title>Comparative Genomics and Chromosome Evolution.</title>
        <authorList>
            <person name="Mudd A.B."/>
        </authorList>
    </citation>
    <scope>NUCLEOTIDE SEQUENCE</scope>
    <source>
        <strain evidence="16">Female2</strain>
        <tissue evidence="16">Blood</tissue>
    </source>
</reference>
<organism evidence="16 17">
    <name type="scientific">Hymenochirus boettgeri</name>
    <name type="common">Congo dwarf clawed frog</name>
    <dbReference type="NCBI Taxonomy" id="247094"/>
    <lineage>
        <taxon>Eukaryota</taxon>
        <taxon>Metazoa</taxon>
        <taxon>Chordata</taxon>
        <taxon>Craniata</taxon>
        <taxon>Vertebrata</taxon>
        <taxon>Euteleostomi</taxon>
        <taxon>Amphibia</taxon>
        <taxon>Batrachia</taxon>
        <taxon>Anura</taxon>
        <taxon>Pipoidea</taxon>
        <taxon>Pipidae</taxon>
        <taxon>Pipinae</taxon>
        <taxon>Hymenochirus</taxon>
    </lineage>
</organism>
<keyword evidence="13" id="KW-0175">Coiled coil</keyword>
<feature type="region of interest" description="Disordered" evidence="14">
    <location>
        <begin position="1"/>
        <end position="33"/>
    </location>
</feature>